<evidence type="ECO:0000313" key="4">
    <source>
        <dbReference type="Proteomes" id="UP000521943"/>
    </source>
</evidence>
<dbReference type="InterPro" id="IPR054289">
    <property type="entry name" value="DUF7025"/>
</dbReference>
<name>A0A8H6I3K1_9AGAR</name>
<comment type="caution">
    <text evidence="3">The sequence shown here is derived from an EMBL/GenBank/DDBJ whole genome shotgun (WGS) entry which is preliminary data.</text>
</comment>
<dbReference type="EMBL" id="JACGCI010000024">
    <property type="protein sequence ID" value="KAF6756803.1"/>
    <property type="molecule type" value="Genomic_DNA"/>
</dbReference>
<keyword evidence="4" id="KW-1185">Reference proteome</keyword>
<dbReference type="SMART" id="SM00382">
    <property type="entry name" value="AAA"/>
    <property type="match status" value="1"/>
</dbReference>
<dbReference type="InterPro" id="IPR027417">
    <property type="entry name" value="P-loop_NTPase"/>
</dbReference>
<dbReference type="PANTHER" id="PTHR46411:SF2">
    <property type="entry name" value="AAA+ ATPASE DOMAIN-CONTAINING PROTEIN"/>
    <property type="match status" value="1"/>
</dbReference>
<dbReference type="GO" id="GO:0005524">
    <property type="term" value="F:ATP binding"/>
    <property type="evidence" value="ECO:0007669"/>
    <property type="project" value="InterPro"/>
</dbReference>
<dbReference type="Gene3D" id="3.40.50.300">
    <property type="entry name" value="P-loop containing nucleotide triphosphate hydrolases"/>
    <property type="match status" value="1"/>
</dbReference>
<keyword evidence="1" id="KW-0472">Membrane</keyword>
<dbReference type="CDD" id="cd19481">
    <property type="entry name" value="RecA-like_protease"/>
    <property type="match status" value="1"/>
</dbReference>
<gene>
    <name evidence="3" type="ORF">DFP72DRAFT_892378</name>
</gene>
<evidence type="ECO:0000256" key="1">
    <source>
        <dbReference type="SAM" id="Phobius"/>
    </source>
</evidence>
<organism evidence="3 4">
    <name type="scientific">Ephemerocybe angulata</name>
    <dbReference type="NCBI Taxonomy" id="980116"/>
    <lineage>
        <taxon>Eukaryota</taxon>
        <taxon>Fungi</taxon>
        <taxon>Dikarya</taxon>
        <taxon>Basidiomycota</taxon>
        <taxon>Agaricomycotina</taxon>
        <taxon>Agaricomycetes</taxon>
        <taxon>Agaricomycetidae</taxon>
        <taxon>Agaricales</taxon>
        <taxon>Agaricineae</taxon>
        <taxon>Psathyrellaceae</taxon>
        <taxon>Ephemerocybe</taxon>
    </lineage>
</organism>
<dbReference type="Pfam" id="PF22942">
    <property type="entry name" value="DUF7025"/>
    <property type="match status" value="1"/>
</dbReference>
<dbReference type="Pfam" id="PF00004">
    <property type="entry name" value="AAA"/>
    <property type="match status" value="1"/>
</dbReference>
<keyword evidence="3" id="KW-0378">Hydrolase</keyword>
<accession>A0A8H6I3K1</accession>
<keyword evidence="1" id="KW-1133">Transmembrane helix</keyword>
<dbReference type="SUPFAM" id="SSF52540">
    <property type="entry name" value="P-loop containing nucleoside triphosphate hydrolases"/>
    <property type="match status" value="1"/>
</dbReference>
<feature type="domain" description="AAA+ ATPase" evidence="2">
    <location>
        <begin position="419"/>
        <end position="546"/>
    </location>
</feature>
<keyword evidence="1" id="KW-0812">Transmembrane</keyword>
<proteinExistence type="predicted"/>
<dbReference type="Proteomes" id="UP000521943">
    <property type="component" value="Unassembled WGS sequence"/>
</dbReference>
<protein>
    <submittedName>
        <fullName evidence="3">P-loop containing nucleoside triphosphate hydrolase protein</fullName>
    </submittedName>
</protein>
<dbReference type="GO" id="GO:0016887">
    <property type="term" value="F:ATP hydrolysis activity"/>
    <property type="evidence" value="ECO:0007669"/>
    <property type="project" value="InterPro"/>
</dbReference>
<dbReference type="AlphaFoldDB" id="A0A8H6I3K1"/>
<dbReference type="InterPro" id="IPR003593">
    <property type="entry name" value="AAA+_ATPase"/>
</dbReference>
<dbReference type="OrthoDB" id="10042665at2759"/>
<dbReference type="InterPro" id="IPR003959">
    <property type="entry name" value="ATPase_AAA_core"/>
</dbReference>
<feature type="transmembrane region" description="Helical" evidence="1">
    <location>
        <begin position="653"/>
        <end position="673"/>
    </location>
</feature>
<evidence type="ECO:0000259" key="2">
    <source>
        <dbReference type="SMART" id="SM00382"/>
    </source>
</evidence>
<reference evidence="3 4" key="1">
    <citation type="submission" date="2020-07" db="EMBL/GenBank/DDBJ databases">
        <title>Comparative genomics of pyrophilous fungi reveals a link between fire events and developmental genes.</title>
        <authorList>
            <consortium name="DOE Joint Genome Institute"/>
            <person name="Steindorff A.S."/>
            <person name="Carver A."/>
            <person name="Calhoun S."/>
            <person name="Stillman K."/>
            <person name="Liu H."/>
            <person name="Lipzen A."/>
            <person name="Pangilinan J."/>
            <person name="Labutti K."/>
            <person name="Bruns T.D."/>
            <person name="Grigoriev I.V."/>
        </authorList>
    </citation>
    <scope>NUCLEOTIDE SEQUENCE [LARGE SCALE GENOMIC DNA]</scope>
    <source>
        <strain evidence="3 4">CBS 144469</strain>
    </source>
</reference>
<evidence type="ECO:0000313" key="3">
    <source>
        <dbReference type="EMBL" id="KAF6756803.1"/>
    </source>
</evidence>
<dbReference type="PANTHER" id="PTHR46411">
    <property type="entry name" value="FAMILY ATPASE, PUTATIVE-RELATED"/>
    <property type="match status" value="1"/>
</dbReference>
<sequence length="674" mass="75628">MTSNSGTAEVAEAPAGPSSRIARYDQFFDPRKRMTVYRKTNKSDLVKHFQKLKQKNPVLVVRRKIDHRGRLEGTVVDLKSAKLANFLQDLYEGVEGQDIARNPPWCDSKLLAHSRNELQKRLRTERSARNPDQEFIEDLEIALAFVEEDHGSTFTDMDALLYDTDTPSVTFDLLWTLYRPGSLAYSYDEFTDQGRIVRVQTFAIHNSPTKGVYALIQTQMVAHDGKTFGTAAVYFEIPMFAGTRPLKDLPVYPLEHFPEREALKERALKRGKKFVDLLQHSFHEVSGSAVYEIQTPELEWERRRFLVQGRVMIDPSAYRVWQHATSSVINNPPVVYHLDPRKLTEEEYMLCTPIVLGFSFTTKKWGGYALDRLTDVEWSSKPFDSLVLNPKTKDLVHSMVKQHTSGTSDFDDIVKGKGKGLVGLLCGPPGCGKTLTAEAVAEVTHCPLYCLSAGELGTELKGVEEMLTQVLELAYKWKAVVLLDEADVFLAQRDSVNIERNALVSIFLRKLEYYQGILILTTNLITQCDIAFESRIHFTIHYPILSSESQIQIWKTFIAQTSGKCRITDSDLKALSKVTMNGRQIKNAVSVAQSFASGANLDLSIDHIYTVLEVMRDWQKAKEAMGSESSGYVSGPNISTTKGGVPAVDAHSALTFFGGILTAIIMAFAMKALQ</sequence>